<evidence type="ECO:0000313" key="2">
    <source>
        <dbReference type="EMBL" id="EKY00201.1"/>
    </source>
</evidence>
<dbReference type="EMBL" id="AMEQ01000040">
    <property type="protein sequence ID" value="EKY00201.1"/>
    <property type="molecule type" value="Genomic_DNA"/>
</dbReference>
<evidence type="ECO:0000256" key="1">
    <source>
        <dbReference type="SAM" id="SignalP"/>
    </source>
</evidence>
<gene>
    <name evidence="2" type="ORF">HMPREF9134_01532</name>
</gene>
<dbReference type="eggNOG" id="COG4206">
    <property type="taxonomic scope" value="Bacteria"/>
</dbReference>
<evidence type="ECO:0000313" key="3">
    <source>
        <dbReference type="Proteomes" id="UP000010408"/>
    </source>
</evidence>
<feature type="signal peptide" evidence="1">
    <location>
        <begin position="1"/>
        <end position="24"/>
    </location>
</feature>
<keyword evidence="1" id="KW-0732">Signal</keyword>
<dbReference type="SUPFAM" id="SSF56935">
    <property type="entry name" value="Porins"/>
    <property type="match status" value="1"/>
</dbReference>
<accession>L1NA40</accession>
<evidence type="ECO:0008006" key="4">
    <source>
        <dbReference type="Google" id="ProtNLM"/>
    </source>
</evidence>
<protein>
    <recommendedName>
        <fullName evidence="4">TonB-dependent receptor</fullName>
    </recommendedName>
</protein>
<dbReference type="RefSeq" id="WP_005467644.1">
    <property type="nucleotide sequence ID" value="NZ_KB291032.1"/>
</dbReference>
<proteinExistence type="predicted"/>
<feature type="chain" id="PRO_5003954322" description="TonB-dependent receptor" evidence="1">
    <location>
        <begin position="25"/>
        <end position="606"/>
    </location>
</feature>
<name>L1NA40_9PORP</name>
<dbReference type="HOGENOM" id="CLU_456978_0_0_10"/>
<dbReference type="AlphaFoldDB" id="L1NA40"/>
<dbReference type="STRING" id="1127696.HMPREF9134_01532"/>
<dbReference type="Proteomes" id="UP000010408">
    <property type="component" value="Unassembled WGS sequence"/>
</dbReference>
<comment type="caution">
    <text evidence="2">The sequence shown here is derived from an EMBL/GenBank/DDBJ whole genome shotgun (WGS) entry which is preliminary data.</text>
</comment>
<organism evidence="2 3">
    <name type="scientific">Porphyromonas catoniae F0037</name>
    <dbReference type="NCBI Taxonomy" id="1127696"/>
    <lineage>
        <taxon>Bacteria</taxon>
        <taxon>Pseudomonadati</taxon>
        <taxon>Bacteroidota</taxon>
        <taxon>Bacteroidia</taxon>
        <taxon>Bacteroidales</taxon>
        <taxon>Porphyromonadaceae</taxon>
        <taxon>Porphyromonas</taxon>
    </lineage>
</organism>
<sequence length="606" mass="67927">MNKSIALHFTLLLSLLATSETLSAQNAQPRRADTLRRELTVMTEETVVLGIRQPQDLAYSVPSPRLTPTRYNYLDTPIPYALRPAISPLGALGTMKGGIKDDAHRGYLTVAGGIGMNLRAGAGYRIVSTKEDLFDAYGRFLWGNNANLNDLLYSPKAKEHTWSLGTYYRHQFEDPTLELRAGWQQHGHNYYGLGHDLLVGNPGGAGLRDLMKLYTGRFDLDARLSLSEDLTEDWLYDGRFHLTYVGTRYSHGAWSNPYKPTEWLPSLSLNLSNRLSGTSRWGVMGDLSLSILNFPQPPTGLTQETAVSSNRMILSAAPYLLSDDASGDFSWRLLGGLRLLSGGDRNASHLYLFPKVDASLTYSRYLQLRLETDAELHRLGLGDMQEVMPYLDAYTFPDRLERTYWGKLSLSTTIADRFNATAFARYSGHRNAAQFRPFLSPSHYFPSPSGYSDEYSSLSFTPYYAGYRELSFGLDLAFNHRGLFQASLGGEFMKYLDPTDLLSGKPEYRVKALAELNFIPRTSLRIGYDITGAVSYYNLSNPPYLGKGTQVKLPASHLLHADLVYQLTKSLSLTAEARALLLGLETQWFGYHQQPPIALIGLQYRF</sequence>
<dbReference type="PATRIC" id="fig|1127696.3.peg.1383"/>
<reference evidence="2 3" key="1">
    <citation type="submission" date="2012-05" db="EMBL/GenBank/DDBJ databases">
        <authorList>
            <person name="Weinstock G."/>
            <person name="Sodergren E."/>
            <person name="Lobos E.A."/>
            <person name="Fulton L."/>
            <person name="Fulton R."/>
            <person name="Courtney L."/>
            <person name="Fronick C."/>
            <person name="O'Laughlin M."/>
            <person name="Godfrey J."/>
            <person name="Wilson R.M."/>
            <person name="Miner T."/>
            <person name="Farmer C."/>
            <person name="Delehaunty K."/>
            <person name="Cordes M."/>
            <person name="Minx P."/>
            <person name="Tomlinson C."/>
            <person name="Chen J."/>
            <person name="Wollam A."/>
            <person name="Pepin K.H."/>
            <person name="Bhonagiri V."/>
            <person name="Zhang X."/>
            <person name="Suruliraj S."/>
            <person name="Warren W."/>
            <person name="Mitreva M."/>
            <person name="Mardis E.R."/>
            <person name="Wilson R.K."/>
        </authorList>
    </citation>
    <scope>NUCLEOTIDE SEQUENCE [LARGE SCALE GENOMIC DNA]</scope>
    <source>
        <strain evidence="2 3">F0037</strain>
    </source>
</reference>